<comment type="caution">
    <text evidence="1">The sequence shown here is derived from an EMBL/GenBank/DDBJ whole genome shotgun (WGS) entry which is preliminary data.</text>
</comment>
<dbReference type="InterPro" id="IPR044730">
    <property type="entry name" value="RNase_H-like_dom_plant"/>
</dbReference>
<accession>A0A445J0Z9</accession>
<sequence>MFYGCPMVNTKCSYQNPELTYIRVDEAKVGSWTSHVELRVTFVRRTRGRTCKTKDSDAQVNVMRDIILSCFNGGANSSKPPRLTCWRQNFDNVDGSSLGNLGLAGYGRILRNSDGEWIYGFHGHIGNSKNLHAEPLYFLRGFPYNMLVMLTRELAPPLEGLLQRDDDIFCVVYIIDFLLHFNFKPFLFDMLNFPLPTPQITIVSVDSISSEESNAWGLEVRRGPPCRRTPPCVIGNDGCSPEWWVRFYASPYAHTRSTRCELRRCFL</sequence>
<reference evidence="1 2" key="1">
    <citation type="submission" date="2018-09" db="EMBL/GenBank/DDBJ databases">
        <title>A high-quality reference genome of wild soybean provides a powerful tool to mine soybean genomes.</title>
        <authorList>
            <person name="Xie M."/>
            <person name="Chung C.Y.L."/>
            <person name="Li M.-W."/>
            <person name="Wong F.-L."/>
            <person name="Chan T.-F."/>
            <person name="Lam H.-M."/>
        </authorList>
    </citation>
    <scope>NUCLEOTIDE SEQUENCE [LARGE SCALE GENOMIC DNA]</scope>
    <source>
        <strain evidence="2">cv. W05</strain>
        <tissue evidence="1">Hypocotyl of etiolated seedlings</tissue>
    </source>
</reference>
<protein>
    <submittedName>
        <fullName evidence="1">Uncharacterized protein</fullName>
    </submittedName>
</protein>
<organism evidence="1 2">
    <name type="scientific">Glycine soja</name>
    <name type="common">Wild soybean</name>
    <dbReference type="NCBI Taxonomy" id="3848"/>
    <lineage>
        <taxon>Eukaryota</taxon>
        <taxon>Viridiplantae</taxon>
        <taxon>Streptophyta</taxon>
        <taxon>Embryophyta</taxon>
        <taxon>Tracheophyta</taxon>
        <taxon>Spermatophyta</taxon>
        <taxon>Magnoliopsida</taxon>
        <taxon>eudicotyledons</taxon>
        <taxon>Gunneridae</taxon>
        <taxon>Pentapetalae</taxon>
        <taxon>rosids</taxon>
        <taxon>fabids</taxon>
        <taxon>Fabales</taxon>
        <taxon>Fabaceae</taxon>
        <taxon>Papilionoideae</taxon>
        <taxon>50 kb inversion clade</taxon>
        <taxon>NPAAA clade</taxon>
        <taxon>indigoferoid/millettioid clade</taxon>
        <taxon>Phaseoleae</taxon>
        <taxon>Glycine</taxon>
        <taxon>Glycine subgen. Soja</taxon>
    </lineage>
</organism>
<dbReference type="CDD" id="cd06222">
    <property type="entry name" value="RNase_H_like"/>
    <property type="match status" value="1"/>
</dbReference>
<proteinExistence type="predicted"/>
<keyword evidence="2" id="KW-1185">Reference proteome</keyword>
<dbReference type="EMBL" id="QZWG01000009">
    <property type="protein sequence ID" value="RZB92050.1"/>
    <property type="molecule type" value="Genomic_DNA"/>
</dbReference>
<evidence type="ECO:0000313" key="1">
    <source>
        <dbReference type="EMBL" id="RZB92050.1"/>
    </source>
</evidence>
<dbReference type="Proteomes" id="UP000289340">
    <property type="component" value="Chromosome 9"/>
</dbReference>
<name>A0A445J0Z9_GLYSO</name>
<dbReference type="AlphaFoldDB" id="A0A445J0Z9"/>
<evidence type="ECO:0000313" key="2">
    <source>
        <dbReference type="Proteomes" id="UP000289340"/>
    </source>
</evidence>
<gene>
    <name evidence="1" type="ORF">D0Y65_024180</name>
</gene>